<keyword evidence="10" id="KW-0813">Transport</keyword>
<comment type="catalytic activity">
    <reaction evidence="8">
        <text>fluoride(in) = fluoride(out)</text>
        <dbReference type="Rhea" id="RHEA:76159"/>
        <dbReference type="ChEBI" id="CHEBI:17051"/>
    </reaction>
    <physiologicalReaction direction="left-to-right" evidence="8">
        <dbReference type="Rhea" id="RHEA:76160"/>
    </physiologicalReaction>
</comment>
<evidence type="ECO:0000256" key="5">
    <source>
        <dbReference type="ARBA" id="ARBA00023136"/>
    </source>
</evidence>
<dbReference type="EMBL" id="BAAAMY010000004">
    <property type="protein sequence ID" value="GAA1915348.1"/>
    <property type="molecule type" value="Genomic_DNA"/>
</dbReference>
<comment type="caution">
    <text evidence="11">The sequence shown here is derived from an EMBL/GenBank/DDBJ whole genome shotgun (WGS) entry which is preliminary data.</text>
</comment>
<dbReference type="InterPro" id="IPR003691">
    <property type="entry name" value="FluC"/>
</dbReference>
<keyword evidence="12" id="KW-1185">Reference proteome</keyword>
<keyword evidence="3 10" id="KW-0812">Transmembrane</keyword>
<dbReference type="HAMAP" id="MF_00454">
    <property type="entry name" value="FluC"/>
    <property type="match status" value="1"/>
</dbReference>
<keyword evidence="5 10" id="KW-0472">Membrane</keyword>
<evidence type="ECO:0000256" key="1">
    <source>
        <dbReference type="ARBA" id="ARBA00004651"/>
    </source>
</evidence>
<dbReference type="PANTHER" id="PTHR28259:SF1">
    <property type="entry name" value="FLUORIDE EXPORT PROTEIN 1-RELATED"/>
    <property type="match status" value="1"/>
</dbReference>
<keyword evidence="10" id="KW-0915">Sodium</keyword>
<keyword evidence="2 10" id="KW-1003">Cell membrane</keyword>
<comment type="similarity">
    <text evidence="7 10">Belongs to the fluoride channel Fluc/FEX (TC 1.A.43) family.</text>
</comment>
<feature type="binding site" evidence="10">
    <location>
        <position position="65"/>
    </location>
    <ligand>
        <name>Na(+)</name>
        <dbReference type="ChEBI" id="CHEBI:29101"/>
        <note>structural</note>
    </ligand>
</feature>
<gene>
    <name evidence="10" type="primary">fluC</name>
    <name evidence="10" type="synonym">crcB</name>
    <name evidence="11" type="ORF">GCM10009737_15940</name>
</gene>
<reference evidence="11 12" key="1">
    <citation type="journal article" date="2019" name="Int. J. Syst. Evol. Microbiol.">
        <title>The Global Catalogue of Microorganisms (GCM) 10K type strain sequencing project: providing services to taxonomists for standard genome sequencing and annotation.</title>
        <authorList>
            <consortium name="The Broad Institute Genomics Platform"/>
            <consortium name="The Broad Institute Genome Sequencing Center for Infectious Disease"/>
            <person name="Wu L."/>
            <person name="Ma J."/>
        </authorList>
    </citation>
    <scope>NUCLEOTIDE SEQUENCE [LARGE SCALE GENOMIC DNA]</scope>
    <source>
        <strain evidence="11 12">JCM 14046</strain>
    </source>
</reference>
<dbReference type="PANTHER" id="PTHR28259">
    <property type="entry name" value="FLUORIDE EXPORT PROTEIN 1-RELATED"/>
    <property type="match status" value="1"/>
</dbReference>
<feature type="transmembrane region" description="Helical" evidence="10">
    <location>
        <begin position="56"/>
        <end position="75"/>
    </location>
</feature>
<proteinExistence type="inferred from homology"/>
<evidence type="ECO:0000256" key="8">
    <source>
        <dbReference type="ARBA" id="ARBA00035585"/>
    </source>
</evidence>
<comment type="activity regulation">
    <text evidence="10">Na(+) is not transported, but it plays an essential structural role and its presence is essential for fluoride channel function.</text>
</comment>
<evidence type="ECO:0000256" key="7">
    <source>
        <dbReference type="ARBA" id="ARBA00035120"/>
    </source>
</evidence>
<comment type="subcellular location">
    <subcellularLocation>
        <location evidence="1 10">Cell membrane</location>
        <topology evidence="1 10">Multi-pass membrane protein</topology>
    </subcellularLocation>
</comment>
<accession>A0ABN2P955</accession>
<evidence type="ECO:0000256" key="9">
    <source>
        <dbReference type="ARBA" id="ARBA00049940"/>
    </source>
</evidence>
<protein>
    <recommendedName>
        <fullName evidence="10">Fluoride-specific ion channel FluC</fullName>
    </recommendedName>
</protein>
<keyword evidence="10" id="KW-0479">Metal-binding</keyword>
<evidence type="ECO:0000256" key="10">
    <source>
        <dbReference type="HAMAP-Rule" id="MF_00454"/>
    </source>
</evidence>
<evidence type="ECO:0000256" key="3">
    <source>
        <dbReference type="ARBA" id="ARBA00022692"/>
    </source>
</evidence>
<dbReference type="RefSeq" id="WP_344005908.1">
    <property type="nucleotide sequence ID" value="NZ_BAAAMY010000004.1"/>
</dbReference>
<keyword evidence="6 10" id="KW-0407">Ion channel</keyword>
<organism evidence="11 12">
    <name type="scientific">Nocardioides lentus</name>
    <dbReference type="NCBI Taxonomy" id="338077"/>
    <lineage>
        <taxon>Bacteria</taxon>
        <taxon>Bacillati</taxon>
        <taxon>Actinomycetota</taxon>
        <taxon>Actinomycetes</taxon>
        <taxon>Propionibacteriales</taxon>
        <taxon>Nocardioidaceae</taxon>
        <taxon>Nocardioides</taxon>
    </lineage>
</organism>
<evidence type="ECO:0000256" key="6">
    <source>
        <dbReference type="ARBA" id="ARBA00023303"/>
    </source>
</evidence>
<feature type="binding site" evidence="10">
    <location>
        <position position="68"/>
    </location>
    <ligand>
        <name>Na(+)</name>
        <dbReference type="ChEBI" id="CHEBI:29101"/>
        <note>structural</note>
    </ligand>
</feature>
<feature type="transmembrane region" description="Helical" evidence="10">
    <location>
        <begin position="28"/>
        <end position="49"/>
    </location>
</feature>
<dbReference type="Proteomes" id="UP001501612">
    <property type="component" value="Unassembled WGS sequence"/>
</dbReference>
<evidence type="ECO:0000256" key="4">
    <source>
        <dbReference type="ARBA" id="ARBA00022989"/>
    </source>
</evidence>
<evidence type="ECO:0000313" key="12">
    <source>
        <dbReference type="Proteomes" id="UP001501612"/>
    </source>
</evidence>
<keyword evidence="10" id="KW-0406">Ion transport</keyword>
<name>A0ABN2P955_9ACTN</name>
<dbReference type="Pfam" id="PF02537">
    <property type="entry name" value="CRCB"/>
    <property type="match status" value="1"/>
</dbReference>
<evidence type="ECO:0000256" key="2">
    <source>
        <dbReference type="ARBA" id="ARBA00022475"/>
    </source>
</evidence>
<keyword evidence="4 10" id="KW-1133">Transmembrane helix</keyword>
<comment type="function">
    <text evidence="9 10">Fluoride-specific ion channel. Important for reducing fluoride concentration in the cell, thus reducing its toxicity.</text>
</comment>
<evidence type="ECO:0000313" key="11">
    <source>
        <dbReference type="EMBL" id="GAA1915348.1"/>
    </source>
</evidence>
<sequence length="114" mass="11328">MTPLLVALGAAVGAPARFLLGRRLDGRLPWGILVANVLGSALLGVLTALSLSGAWLALLGTGFCGAFTTYSSLAVGAHDAGPRRGTAYVLLTLGLALPACALGFVAAAAWGPQA</sequence>
<feature type="transmembrane region" description="Helical" evidence="10">
    <location>
        <begin position="87"/>
        <end position="110"/>
    </location>
</feature>